<keyword evidence="3" id="KW-1185">Reference proteome</keyword>
<evidence type="ECO:0000313" key="3">
    <source>
        <dbReference type="Proteomes" id="UP000015520"/>
    </source>
</evidence>
<dbReference type="eggNOG" id="COG3203">
    <property type="taxonomic scope" value="Bacteria"/>
</dbReference>
<sequence length="412" mass="46435">MKKTILISLAVLTISALEADASDIKLYTDDKGQVFTTPADGRVELKSKETPLFSKSSKLQFSGTHYLGYIYQDKKNLSASDGGPIAQKSTGNFELRRNYLQVKAYLLEDPKSYLRVTLDTVYSSGKDDYADIFAKYAYIYLDDILPFTGVEIGMAHRPWIDYEEHQGWWMRSISKVFIEASEAAHLTNSADLGFNFKTKTDYFTSEIGIFNGEGYHGKNGTEEEIGSGNSAEWRLTGAFLGNGKMKRKPTKDSYFDASFYGQYNMDNSQNEVIVNGVNKVYDYKILGLHTVYNIPNFLIAAQYVQADNDGADKGLGTSQFNGEGYSINSSFRFGSKKEFSIIGRYDVWESENEVSKEKNKTNSAIYGLAWQQNKNLKWLLSGQSYRASDNRSYKGSVAQDWDSAMITAEVHW</sequence>
<feature type="signal peptide" evidence="1">
    <location>
        <begin position="1"/>
        <end position="21"/>
    </location>
</feature>
<dbReference type="PATRIC" id="fig|1172190.3.peg.1499"/>
<evidence type="ECO:0000313" key="2">
    <source>
        <dbReference type="EMBL" id="EQB39344.1"/>
    </source>
</evidence>
<evidence type="ECO:0000256" key="1">
    <source>
        <dbReference type="SAM" id="SignalP"/>
    </source>
</evidence>
<dbReference type="AlphaFoldDB" id="T0KQP3"/>
<feature type="chain" id="PRO_5004566261" description="Porin domain-containing protein" evidence="1">
    <location>
        <begin position="22"/>
        <end position="412"/>
    </location>
</feature>
<proteinExistence type="predicted"/>
<dbReference type="InterPro" id="IPR023614">
    <property type="entry name" value="Porin_dom_sf"/>
</dbReference>
<name>T0KQP3_9BACT</name>
<dbReference type="Proteomes" id="UP000015520">
    <property type="component" value="Unassembled WGS sequence"/>
</dbReference>
<dbReference type="EMBL" id="AUPZ01000009">
    <property type="protein sequence ID" value="EQB39344.1"/>
    <property type="molecule type" value="Genomic_DNA"/>
</dbReference>
<gene>
    <name evidence="2" type="ORF">M947_07745</name>
</gene>
<dbReference type="RefSeq" id="WP_021287805.1">
    <property type="nucleotide sequence ID" value="NZ_AUPZ01000009.1"/>
</dbReference>
<keyword evidence="1" id="KW-0732">Signal</keyword>
<dbReference type="OrthoDB" id="5289600at2"/>
<dbReference type="Gene3D" id="2.40.160.10">
    <property type="entry name" value="Porin"/>
    <property type="match status" value="1"/>
</dbReference>
<dbReference type="STRING" id="1172190.M947_07745"/>
<accession>T0KQP3</accession>
<dbReference type="SUPFAM" id="SSF56935">
    <property type="entry name" value="Porins"/>
    <property type="match status" value="1"/>
</dbReference>
<protein>
    <recommendedName>
        <fullName evidence="4">Porin domain-containing protein</fullName>
    </recommendedName>
</protein>
<comment type="caution">
    <text evidence="2">The sequence shown here is derived from an EMBL/GenBank/DDBJ whole genome shotgun (WGS) entry which is preliminary data.</text>
</comment>
<organism evidence="2 3">
    <name type="scientific">Sulfurimonas hongkongensis</name>
    <dbReference type="NCBI Taxonomy" id="1172190"/>
    <lineage>
        <taxon>Bacteria</taxon>
        <taxon>Pseudomonadati</taxon>
        <taxon>Campylobacterota</taxon>
        <taxon>Epsilonproteobacteria</taxon>
        <taxon>Campylobacterales</taxon>
        <taxon>Sulfurimonadaceae</taxon>
        <taxon>Sulfurimonas</taxon>
    </lineage>
</organism>
<evidence type="ECO:0008006" key="4">
    <source>
        <dbReference type="Google" id="ProtNLM"/>
    </source>
</evidence>
<reference evidence="2 3" key="1">
    <citation type="submission" date="2013-07" db="EMBL/GenBank/DDBJ databases">
        <title>Sulfurimonas hongkongensis AST-10 Genome Sequencing.</title>
        <authorList>
            <person name="Cai L."/>
            <person name="Zhang T."/>
        </authorList>
    </citation>
    <scope>NUCLEOTIDE SEQUENCE [LARGE SCALE GENOMIC DNA]</scope>
    <source>
        <strain evidence="2 3">AST-10</strain>
    </source>
</reference>